<reference evidence="2" key="1">
    <citation type="journal article" date="2022" name="Int. J. Mol. Sci.">
        <title>Draft Genome of Tanacetum Coccineum: Genomic Comparison of Closely Related Tanacetum-Family Plants.</title>
        <authorList>
            <person name="Yamashiro T."/>
            <person name="Shiraishi A."/>
            <person name="Nakayama K."/>
            <person name="Satake H."/>
        </authorList>
    </citation>
    <scope>NUCLEOTIDE SEQUENCE</scope>
</reference>
<reference evidence="2" key="2">
    <citation type="submission" date="2022-01" db="EMBL/GenBank/DDBJ databases">
        <authorList>
            <person name="Yamashiro T."/>
            <person name="Shiraishi A."/>
            <person name="Satake H."/>
            <person name="Nakayama K."/>
        </authorList>
    </citation>
    <scope>NUCLEOTIDE SEQUENCE</scope>
</reference>
<dbReference type="InterPro" id="IPR036691">
    <property type="entry name" value="Endo/exonu/phosph_ase_sf"/>
</dbReference>
<dbReference type="InterPro" id="IPR005135">
    <property type="entry name" value="Endo/exonuclease/phosphatase"/>
</dbReference>
<evidence type="ECO:0000313" key="3">
    <source>
        <dbReference type="Proteomes" id="UP001151760"/>
    </source>
</evidence>
<gene>
    <name evidence="2" type="ORF">Tco_0819987</name>
</gene>
<protein>
    <submittedName>
        <fullName evidence="2">RNA-directed DNA polymerase, eukaryota</fullName>
    </submittedName>
</protein>
<evidence type="ECO:0000259" key="1">
    <source>
        <dbReference type="Pfam" id="PF03372"/>
    </source>
</evidence>
<name>A0ABQ5ACE5_9ASTR</name>
<organism evidence="2 3">
    <name type="scientific">Tanacetum coccineum</name>
    <dbReference type="NCBI Taxonomy" id="301880"/>
    <lineage>
        <taxon>Eukaryota</taxon>
        <taxon>Viridiplantae</taxon>
        <taxon>Streptophyta</taxon>
        <taxon>Embryophyta</taxon>
        <taxon>Tracheophyta</taxon>
        <taxon>Spermatophyta</taxon>
        <taxon>Magnoliopsida</taxon>
        <taxon>eudicotyledons</taxon>
        <taxon>Gunneridae</taxon>
        <taxon>Pentapetalae</taxon>
        <taxon>asterids</taxon>
        <taxon>campanulids</taxon>
        <taxon>Asterales</taxon>
        <taxon>Asteraceae</taxon>
        <taxon>Asteroideae</taxon>
        <taxon>Anthemideae</taxon>
        <taxon>Anthemidinae</taxon>
        <taxon>Tanacetum</taxon>
    </lineage>
</organism>
<comment type="caution">
    <text evidence="2">The sequence shown here is derived from an EMBL/GenBank/DDBJ whole genome shotgun (WGS) entry which is preliminary data.</text>
</comment>
<dbReference type="EMBL" id="BQNB010012072">
    <property type="protein sequence ID" value="GJS98817.1"/>
    <property type="molecule type" value="Genomic_DNA"/>
</dbReference>
<dbReference type="Gene3D" id="3.60.10.10">
    <property type="entry name" value="Endonuclease/exonuclease/phosphatase"/>
    <property type="match status" value="1"/>
</dbReference>
<sequence>MLILYLFRKLKWRAWSWLLFRRCGGNSSFDYAFSSSLDNSRDIPTLFVKDNITSSDNFLAVMGTWVPSSSKLLIISVYAPQDLTKKRVLWDYILHLIDQWDGDCVIMGDFNEVRTEHERYGLIFNVQGENTFNCFISLAGLIDLPLNGYAYTWAHKTVNKMSKLDRFLVSKGLVPSFPCLSALCLERNLSDHHPILMRELSIDYGPTLSIIFHSWMALTKW</sequence>
<dbReference type="PANTHER" id="PTHR33710">
    <property type="entry name" value="BNAC02G09200D PROTEIN"/>
    <property type="match status" value="1"/>
</dbReference>
<dbReference type="PANTHER" id="PTHR33710:SF64">
    <property type="entry name" value="ENDONUCLEASE_EXONUCLEASE_PHOSPHATASE DOMAIN-CONTAINING PROTEIN"/>
    <property type="match status" value="1"/>
</dbReference>
<dbReference type="SUPFAM" id="SSF56219">
    <property type="entry name" value="DNase I-like"/>
    <property type="match status" value="1"/>
</dbReference>
<dbReference type="Pfam" id="PF03372">
    <property type="entry name" value="Exo_endo_phos"/>
    <property type="match status" value="1"/>
</dbReference>
<feature type="domain" description="Endonuclease/exonuclease/phosphatase" evidence="1">
    <location>
        <begin position="78"/>
        <end position="192"/>
    </location>
</feature>
<dbReference type="GO" id="GO:0003964">
    <property type="term" value="F:RNA-directed DNA polymerase activity"/>
    <property type="evidence" value="ECO:0007669"/>
    <property type="project" value="UniProtKB-KW"/>
</dbReference>
<accession>A0ABQ5ACE5</accession>
<dbReference type="Proteomes" id="UP001151760">
    <property type="component" value="Unassembled WGS sequence"/>
</dbReference>
<keyword evidence="2" id="KW-0695">RNA-directed DNA polymerase</keyword>
<keyword evidence="2" id="KW-0548">Nucleotidyltransferase</keyword>
<keyword evidence="3" id="KW-1185">Reference proteome</keyword>
<evidence type="ECO:0000313" key="2">
    <source>
        <dbReference type="EMBL" id="GJS98817.1"/>
    </source>
</evidence>
<proteinExistence type="predicted"/>
<keyword evidence="2" id="KW-0808">Transferase</keyword>